<dbReference type="InterPro" id="IPR005025">
    <property type="entry name" value="FMN_Rdtase-like_dom"/>
</dbReference>
<dbReference type="InterPro" id="IPR029039">
    <property type="entry name" value="Flavoprotein-like_sf"/>
</dbReference>
<dbReference type="EMBL" id="JBCGDC010000158">
    <property type="protein sequence ID" value="MFB6397649.1"/>
    <property type="molecule type" value="Genomic_DNA"/>
</dbReference>
<dbReference type="InterPro" id="IPR050712">
    <property type="entry name" value="NAD(P)H-dep_reductase"/>
</dbReference>
<sequence length="175" mass="19287">MTMPPLRISVIVGSTRNGRFGPIVANWFTGHAARRPDLHVEIVDLADPQPVSATLAAADGFVVVTPEYNHSYPGPLKEAIDAHYKEWHAKPVAFVSYGGISGGLRAVEHLRGVFAELHAMTVRDTVSFHRIQQCFDPQGQPVDRASVDAADVLLNRLTWWANALREARTHTPYLA</sequence>
<proteinExistence type="predicted"/>
<dbReference type="PANTHER" id="PTHR30543:SF21">
    <property type="entry name" value="NAD(P)H-DEPENDENT FMN REDUCTASE LOT6"/>
    <property type="match status" value="1"/>
</dbReference>
<protein>
    <submittedName>
        <fullName evidence="2">NAD(P)H-dependent oxidoreductase</fullName>
        <ecNumber evidence="2">1.-.-.-</ecNumber>
    </submittedName>
</protein>
<dbReference type="GO" id="GO:0016491">
    <property type="term" value="F:oxidoreductase activity"/>
    <property type="evidence" value="ECO:0007669"/>
    <property type="project" value="UniProtKB-KW"/>
</dbReference>
<dbReference type="Pfam" id="PF03358">
    <property type="entry name" value="FMN_red"/>
    <property type="match status" value="1"/>
</dbReference>
<evidence type="ECO:0000259" key="1">
    <source>
        <dbReference type="Pfam" id="PF03358"/>
    </source>
</evidence>
<dbReference type="RefSeq" id="WP_357540203.1">
    <property type="nucleotide sequence ID" value="NZ_JBCGDC010000158.1"/>
</dbReference>
<keyword evidence="2" id="KW-0560">Oxidoreductase</keyword>
<evidence type="ECO:0000313" key="2">
    <source>
        <dbReference type="EMBL" id="MFB6397649.1"/>
    </source>
</evidence>
<dbReference type="SUPFAM" id="SSF52218">
    <property type="entry name" value="Flavoproteins"/>
    <property type="match status" value="1"/>
</dbReference>
<accession>A0ABV5D079</accession>
<evidence type="ECO:0000313" key="3">
    <source>
        <dbReference type="Proteomes" id="UP001582793"/>
    </source>
</evidence>
<keyword evidence="3" id="KW-1185">Reference proteome</keyword>
<organism evidence="2 3">
    <name type="scientific">Polymorphospora lycopeni</name>
    <dbReference type="NCBI Taxonomy" id="3140240"/>
    <lineage>
        <taxon>Bacteria</taxon>
        <taxon>Bacillati</taxon>
        <taxon>Actinomycetota</taxon>
        <taxon>Actinomycetes</taxon>
        <taxon>Micromonosporales</taxon>
        <taxon>Micromonosporaceae</taxon>
        <taxon>Polymorphospora</taxon>
    </lineage>
</organism>
<feature type="domain" description="NADPH-dependent FMN reductase-like" evidence="1">
    <location>
        <begin position="7"/>
        <end position="130"/>
    </location>
</feature>
<name>A0ABV5D079_9ACTN</name>
<dbReference type="Proteomes" id="UP001582793">
    <property type="component" value="Unassembled WGS sequence"/>
</dbReference>
<comment type="caution">
    <text evidence="2">The sequence shown here is derived from an EMBL/GenBank/DDBJ whole genome shotgun (WGS) entry which is preliminary data.</text>
</comment>
<dbReference type="EC" id="1.-.-.-" evidence="2"/>
<reference evidence="2 3" key="1">
    <citation type="submission" date="2024-04" db="EMBL/GenBank/DDBJ databases">
        <title>Polymorphospora sp. isolated from Baiyangdian Lake in Xiong'an New Area.</title>
        <authorList>
            <person name="Zhang X."/>
            <person name="Liu J."/>
        </authorList>
    </citation>
    <scope>NUCLEOTIDE SEQUENCE [LARGE SCALE GENOMIC DNA]</scope>
    <source>
        <strain evidence="2 3">2-325</strain>
    </source>
</reference>
<gene>
    <name evidence="2" type="ORF">AAFH96_31830</name>
</gene>
<dbReference type="Gene3D" id="3.40.50.360">
    <property type="match status" value="1"/>
</dbReference>
<dbReference type="PANTHER" id="PTHR30543">
    <property type="entry name" value="CHROMATE REDUCTASE"/>
    <property type="match status" value="1"/>
</dbReference>